<gene>
    <name evidence="2" type="ORF">FB465_6260</name>
</gene>
<evidence type="ECO:0000256" key="1">
    <source>
        <dbReference type="RuleBase" id="RU000363"/>
    </source>
</evidence>
<dbReference type="PRINTS" id="PR00080">
    <property type="entry name" value="SDRFAMILY"/>
</dbReference>
<keyword evidence="3" id="KW-1185">Reference proteome</keyword>
<accession>A0A561EZR2</accession>
<dbReference type="CDD" id="cd05233">
    <property type="entry name" value="SDR_c"/>
    <property type="match status" value="1"/>
</dbReference>
<name>A0A561EZR2_9ACTN</name>
<organism evidence="2 3">
    <name type="scientific">Kitasatospora atroaurantiaca</name>
    <dbReference type="NCBI Taxonomy" id="285545"/>
    <lineage>
        <taxon>Bacteria</taxon>
        <taxon>Bacillati</taxon>
        <taxon>Actinomycetota</taxon>
        <taxon>Actinomycetes</taxon>
        <taxon>Kitasatosporales</taxon>
        <taxon>Streptomycetaceae</taxon>
        <taxon>Kitasatospora</taxon>
    </lineage>
</organism>
<dbReference type="PANTHER" id="PTHR43975:SF2">
    <property type="entry name" value="EG:BACR7A4.14 PROTEIN-RELATED"/>
    <property type="match status" value="1"/>
</dbReference>
<dbReference type="AlphaFoldDB" id="A0A561EZR2"/>
<proteinExistence type="inferred from homology"/>
<dbReference type="InterPro" id="IPR002347">
    <property type="entry name" value="SDR_fam"/>
</dbReference>
<protein>
    <submittedName>
        <fullName evidence="2">Short-subunit dehydrogenase</fullName>
    </submittedName>
</protein>
<dbReference type="RefSeq" id="WP_145795846.1">
    <property type="nucleotide sequence ID" value="NZ_BAAABR010000047.1"/>
</dbReference>
<reference evidence="2 3" key="1">
    <citation type="submission" date="2019-06" db="EMBL/GenBank/DDBJ databases">
        <title>Sequencing the genomes of 1000 actinobacteria strains.</title>
        <authorList>
            <person name="Klenk H.-P."/>
        </authorList>
    </citation>
    <scope>NUCLEOTIDE SEQUENCE [LARGE SCALE GENOMIC DNA]</scope>
    <source>
        <strain evidence="2 3">DSM 41649</strain>
    </source>
</reference>
<dbReference type="Proteomes" id="UP000318416">
    <property type="component" value="Unassembled WGS sequence"/>
</dbReference>
<dbReference type="OrthoDB" id="9775296at2"/>
<evidence type="ECO:0000313" key="2">
    <source>
        <dbReference type="EMBL" id="TWE21093.1"/>
    </source>
</evidence>
<dbReference type="PANTHER" id="PTHR43975">
    <property type="entry name" value="ZGC:101858"/>
    <property type="match status" value="1"/>
</dbReference>
<evidence type="ECO:0000313" key="3">
    <source>
        <dbReference type="Proteomes" id="UP000318416"/>
    </source>
</evidence>
<dbReference type="InterPro" id="IPR036291">
    <property type="entry name" value="NAD(P)-bd_dom_sf"/>
</dbReference>
<dbReference type="SUPFAM" id="SSF51735">
    <property type="entry name" value="NAD(P)-binding Rossmann-fold domains"/>
    <property type="match status" value="1"/>
</dbReference>
<dbReference type="Gene3D" id="3.40.50.720">
    <property type="entry name" value="NAD(P)-binding Rossmann-like Domain"/>
    <property type="match status" value="1"/>
</dbReference>
<dbReference type="Pfam" id="PF00106">
    <property type="entry name" value="adh_short"/>
    <property type="match status" value="1"/>
</dbReference>
<sequence>MTNTPQTKPVAVITGASRGLGLELARALAEDGWRLVLTARNPEALASAETELKARTETVALAGSVVDDDHRERLAEAAASLGGASLLVNNASTLTGYELAGAAMPPLADFPLPGLLETFEVNILGPVALTQLLLPQLRARHGAIINLSSDAAVEAYAGWGGYGASKAALDHASATLAVEEPELRVWAVDPGDMRTRMHQDAFPGEDISDRPLPVTVVPAFLALLHERPASGRYRAADLAADRAVDPTEGK</sequence>
<comment type="similarity">
    <text evidence="1">Belongs to the short-chain dehydrogenases/reductases (SDR) family.</text>
</comment>
<dbReference type="PRINTS" id="PR00081">
    <property type="entry name" value="GDHRDH"/>
</dbReference>
<dbReference type="EMBL" id="VIVR01000001">
    <property type="protein sequence ID" value="TWE21093.1"/>
    <property type="molecule type" value="Genomic_DNA"/>
</dbReference>
<comment type="caution">
    <text evidence="2">The sequence shown here is derived from an EMBL/GenBank/DDBJ whole genome shotgun (WGS) entry which is preliminary data.</text>
</comment>